<sequence length="269" mass="29469">MANFKIRKAVDPHVLLVEVAGSERISPNVVRVTVRFDPDGFTPQGFDQWFRLFLPREGQDTLRLPTRTSGLWYAQYLATPKAQRPWVRCYTVRAARPEQHELDIDFVVHVDPDGASGPAAGFALNAKPGEQVGILDQGVGYNPRHPHDWTLLVTDETGMPAVAGICGSLPDDARGLAIVEVPSEADKQEFRVPAGVELRWIVRDGHGVPGKLALAALQEAALPQGAVYGYLAGESSLATGARRFLVEQRAVPKQHLDFIGYWRHGHSAG</sequence>
<dbReference type="Proteomes" id="UP001059617">
    <property type="component" value="Chromosome"/>
</dbReference>
<dbReference type="Gene3D" id="2.40.30.10">
    <property type="entry name" value="Translation factors"/>
    <property type="match status" value="1"/>
</dbReference>
<dbReference type="InterPro" id="IPR039374">
    <property type="entry name" value="SIP_fam"/>
</dbReference>
<reference evidence="2" key="1">
    <citation type="submission" date="2021-04" db="EMBL/GenBank/DDBJ databases">
        <authorList>
            <person name="Hartkoorn R.C."/>
            <person name="Beaudoing E."/>
            <person name="Hot D."/>
        </authorList>
    </citation>
    <scope>NUCLEOTIDE SEQUENCE</scope>
    <source>
        <strain evidence="2">NRRL B-16292</strain>
    </source>
</reference>
<evidence type="ECO:0000259" key="1">
    <source>
        <dbReference type="PROSITE" id="PS51384"/>
    </source>
</evidence>
<dbReference type="Gene3D" id="3.40.50.80">
    <property type="entry name" value="Nucleotide-binding domain of ferredoxin-NADP reductase (FNR) module"/>
    <property type="match status" value="1"/>
</dbReference>
<gene>
    <name evidence="2" type="ORF">Dfulv_43410</name>
</gene>
<dbReference type="InterPro" id="IPR017938">
    <property type="entry name" value="Riboflavin_synthase-like_b-brl"/>
</dbReference>
<organism evidence="2 3">
    <name type="scientific">Dactylosporangium fulvum</name>
    <dbReference type="NCBI Taxonomy" id="53359"/>
    <lineage>
        <taxon>Bacteria</taxon>
        <taxon>Bacillati</taxon>
        <taxon>Actinomycetota</taxon>
        <taxon>Actinomycetes</taxon>
        <taxon>Micromonosporales</taxon>
        <taxon>Micromonosporaceae</taxon>
        <taxon>Dactylosporangium</taxon>
    </lineage>
</organism>
<proteinExistence type="predicted"/>
<accession>A0ABY5VZE3</accession>
<dbReference type="Pfam" id="PF04954">
    <property type="entry name" value="SIP"/>
    <property type="match status" value="1"/>
</dbReference>
<protein>
    <submittedName>
        <fullName evidence="2">Siderophore-interacting protein</fullName>
    </submittedName>
</protein>
<dbReference type="PROSITE" id="PS51384">
    <property type="entry name" value="FAD_FR"/>
    <property type="match status" value="1"/>
</dbReference>
<dbReference type="EMBL" id="CP073720">
    <property type="protein sequence ID" value="UWP81868.1"/>
    <property type="molecule type" value="Genomic_DNA"/>
</dbReference>
<dbReference type="InterPro" id="IPR039261">
    <property type="entry name" value="FNR_nucleotide-bd"/>
</dbReference>
<dbReference type="SUPFAM" id="SSF63380">
    <property type="entry name" value="Riboflavin synthase domain-like"/>
    <property type="match status" value="1"/>
</dbReference>
<evidence type="ECO:0000313" key="3">
    <source>
        <dbReference type="Proteomes" id="UP001059617"/>
    </source>
</evidence>
<keyword evidence="3" id="KW-1185">Reference proteome</keyword>
<dbReference type="PANTHER" id="PTHR30157">
    <property type="entry name" value="FERRIC REDUCTASE, NADPH-DEPENDENT"/>
    <property type="match status" value="1"/>
</dbReference>
<feature type="domain" description="FAD-binding FR-type" evidence="1">
    <location>
        <begin position="12"/>
        <end position="146"/>
    </location>
</feature>
<reference evidence="2" key="2">
    <citation type="submission" date="2022-09" db="EMBL/GenBank/DDBJ databases">
        <title>Biosynthetic gene clusters of Dactylosporangioum fulvum.</title>
        <authorList>
            <person name="Caradec T."/>
        </authorList>
    </citation>
    <scope>NUCLEOTIDE SEQUENCE</scope>
    <source>
        <strain evidence="2">NRRL B-16292</strain>
    </source>
</reference>
<evidence type="ECO:0000313" key="2">
    <source>
        <dbReference type="EMBL" id="UWP81868.1"/>
    </source>
</evidence>
<dbReference type="InterPro" id="IPR007037">
    <property type="entry name" value="SIP_rossman_dom"/>
</dbReference>
<dbReference type="CDD" id="cd06193">
    <property type="entry name" value="siderophore_interacting"/>
    <property type="match status" value="1"/>
</dbReference>
<dbReference type="InterPro" id="IPR017927">
    <property type="entry name" value="FAD-bd_FR_type"/>
</dbReference>
<dbReference type="PANTHER" id="PTHR30157:SF0">
    <property type="entry name" value="NADPH-DEPENDENT FERRIC-CHELATE REDUCTASE"/>
    <property type="match status" value="1"/>
</dbReference>
<name>A0ABY5VZE3_9ACTN</name>
<dbReference type="InterPro" id="IPR013113">
    <property type="entry name" value="SIP_FAD-bd"/>
</dbReference>
<dbReference type="Pfam" id="PF08021">
    <property type="entry name" value="FAD_binding_9"/>
    <property type="match status" value="1"/>
</dbReference>
<dbReference type="RefSeq" id="WP_259859643.1">
    <property type="nucleotide sequence ID" value="NZ_BAAAST010000146.1"/>
</dbReference>